<dbReference type="SUPFAM" id="SSF101576">
    <property type="entry name" value="Supernatant protein factor (SPF), C-terminal domain"/>
    <property type="match status" value="1"/>
</dbReference>
<proteinExistence type="predicted"/>
<dbReference type="Pfam" id="PF03765">
    <property type="entry name" value="CRAL_TRIO_N"/>
    <property type="match status" value="1"/>
</dbReference>
<gene>
    <name evidence="3" type="ORF">Fcan01_09500</name>
</gene>
<organism evidence="3 4">
    <name type="scientific">Folsomia candida</name>
    <name type="common">Springtail</name>
    <dbReference type="NCBI Taxonomy" id="158441"/>
    <lineage>
        <taxon>Eukaryota</taxon>
        <taxon>Metazoa</taxon>
        <taxon>Ecdysozoa</taxon>
        <taxon>Arthropoda</taxon>
        <taxon>Hexapoda</taxon>
        <taxon>Collembola</taxon>
        <taxon>Entomobryomorpha</taxon>
        <taxon>Isotomoidea</taxon>
        <taxon>Isotomidae</taxon>
        <taxon>Proisotominae</taxon>
        <taxon>Folsomia</taxon>
    </lineage>
</organism>
<evidence type="ECO:0000313" key="3">
    <source>
        <dbReference type="EMBL" id="OXA56465.1"/>
    </source>
</evidence>
<dbReference type="InterPro" id="IPR036865">
    <property type="entry name" value="CRAL-TRIO_dom_sf"/>
</dbReference>
<accession>A0A226EFW1</accession>
<dbReference type="PANTHER" id="PTHR23324:SF83">
    <property type="entry name" value="SEC14-LIKE PROTEIN 2"/>
    <property type="match status" value="1"/>
</dbReference>
<dbReference type="Pfam" id="PF13897">
    <property type="entry name" value="GOLD_2"/>
    <property type="match status" value="1"/>
</dbReference>
<evidence type="ECO:0008006" key="5">
    <source>
        <dbReference type="Google" id="ProtNLM"/>
    </source>
</evidence>
<feature type="domain" description="CRAL-TRIO" evidence="1">
    <location>
        <begin position="84"/>
        <end position="261"/>
    </location>
</feature>
<dbReference type="SMART" id="SM01100">
    <property type="entry name" value="CRAL_TRIO_N"/>
    <property type="match status" value="1"/>
</dbReference>
<dbReference type="SMART" id="SM00516">
    <property type="entry name" value="SEC14"/>
    <property type="match status" value="1"/>
</dbReference>
<dbReference type="CDD" id="cd00170">
    <property type="entry name" value="SEC14"/>
    <property type="match status" value="1"/>
</dbReference>
<dbReference type="Gene3D" id="2.60.120.680">
    <property type="entry name" value="GOLD domain"/>
    <property type="match status" value="1"/>
</dbReference>
<feature type="domain" description="GOLD" evidence="2">
    <location>
        <begin position="288"/>
        <end position="406"/>
    </location>
</feature>
<dbReference type="AlphaFoldDB" id="A0A226EFW1"/>
<name>A0A226EFW1_FOLCA</name>
<dbReference type="PANTHER" id="PTHR23324">
    <property type="entry name" value="SEC14 RELATED PROTEIN"/>
    <property type="match status" value="1"/>
</dbReference>
<dbReference type="Pfam" id="PF00650">
    <property type="entry name" value="CRAL_TRIO"/>
    <property type="match status" value="1"/>
</dbReference>
<comment type="caution">
    <text evidence="3">The sequence shown here is derived from an EMBL/GenBank/DDBJ whole genome shotgun (WGS) entry which is preliminary data.</text>
</comment>
<sequence>MDARRTSTLPASDDYSDVEKQKLAEFRKKVDYILETEDQKDDSFLIRWLRARNLDVTKAEEMLRFSMKWRKENDVDTILERHEMPEDLRSMAPIAYCGVSKEGYAVFVVPFGRHDARYGIEKYGMEAMERYQTMNMEAVTKLLHDEGIKHGRKVTQMIEIADCEGYSYRQMSNRLCREFMTKMQHQMDLHYPEFLRYAMIVNAPKIFVTLFNMFKPLIPKNTLEKIEIFGPDPEKWKAVVRQKFPVENIPAHWGGTLEGVDEYCSGHEMWMQGPKDMRAVMRGLTEADADFHKTIVNARDKFVKTVEVTEKSTILEWKFKTDNHDIAFQLNVAPDNNSNNKINNNIANGKSKDLDTIDIVPYARVDAHNQVQEGSHCCELTGTYSFIFDNSFSMMKTKTLLYQVNAVDPDHQDHPEKFEDCPEIL</sequence>
<dbReference type="InterPro" id="IPR051064">
    <property type="entry name" value="SEC14/CRAL-TRIO_domain"/>
</dbReference>
<dbReference type="GO" id="GO:0005737">
    <property type="term" value="C:cytoplasm"/>
    <property type="evidence" value="ECO:0007669"/>
    <property type="project" value="TreeGrafter"/>
</dbReference>
<evidence type="ECO:0000259" key="1">
    <source>
        <dbReference type="PROSITE" id="PS50191"/>
    </source>
</evidence>
<dbReference type="Proteomes" id="UP000198287">
    <property type="component" value="Unassembled WGS sequence"/>
</dbReference>
<dbReference type="PROSITE" id="PS50866">
    <property type="entry name" value="GOLD"/>
    <property type="match status" value="1"/>
</dbReference>
<dbReference type="InterPro" id="IPR036273">
    <property type="entry name" value="CRAL/TRIO_N_dom_sf"/>
</dbReference>
<dbReference type="OMA" id="CLAKQTQ"/>
<dbReference type="Gene3D" id="3.40.525.10">
    <property type="entry name" value="CRAL-TRIO lipid binding domain"/>
    <property type="match status" value="1"/>
</dbReference>
<dbReference type="EMBL" id="LNIX01000004">
    <property type="protein sequence ID" value="OXA56465.1"/>
    <property type="molecule type" value="Genomic_DNA"/>
</dbReference>
<protein>
    <recommendedName>
        <fullName evidence="5">SEC14-like protein 2</fullName>
    </recommendedName>
</protein>
<dbReference type="SUPFAM" id="SSF46938">
    <property type="entry name" value="CRAL/TRIO N-terminal domain"/>
    <property type="match status" value="1"/>
</dbReference>
<dbReference type="SUPFAM" id="SSF52087">
    <property type="entry name" value="CRAL/TRIO domain"/>
    <property type="match status" value="1"/>
</dbReference>
<dbReference type="InterPro" id="IPR009038">
    <property type="entry name" value="GOLD_dom"/>
</dbReference>
<dbReference type="PROSITE" id="PS50191">
    <property type="entry name" value="CRAL_TRIO"/>
    <property type="match status" value="1"/>
</dbReference>
<keyword evidence="4" id="KW-1185">Reference proteome</keyword>
<reference evidence="3 4" key="1">
    <citation type="submission" date="2015-12" db="EMBL/GenBank/DDBJ databases">
        <title>The genome of Folsomia candida.</title>
        <authorList>
            <person name="Faddeeva A."/>
            <person name="Derks M.F."/>
            <person name="Anvar Y."/>
            <person name="Smit S."/>
            <person name="Van Straalen N."/>
            <person name="Roelofs D."/>
        </authorList>
    </citation>
    <scope>NUCLEOTIDE SEQUENCE [LARGE SCALE GENOMIC DNA]</scope>
    <source>
        <strain evidence="3 4">VU population</strain>
        <tissue evidence="3">Whole body</tissue>
    </source>
</reference>
<dbReference type="PRINTS" id="PR00180">
    <property type="entry name" value="CRETINALDHBP"/>
</dbReference>
<evidence type="ECO:0000313" key="4">
    <source>
        <dbReference type="Proteomes" id="UP000198287"/>
    </source>
</evidence>
<dbReference type="InterPro" id="IPR011074">
    <property type="entry name" value="CRAL/TRIO_N_dom"/>
</dbReference>
<evidence type="ECO:0000259" key="2">
    <source>
        <dbReference type="PROSITE" id="PS50866"/>
    </source>
</evidence>
<dbReference type="InterPro" id="IPR001251">
    <property type="entry name" value="CRAL-TRIO_dom"/>
</dbReference>
<dbReference type="InterPro" id="IPR036598">
    <property type="entry name" value="GOLD_dom_sf"/>
</dbReference>